<dbReference type="AlphaFoldDB" id="A0A066VS40"/>
<keyword evidence="2" id="KW-1003">Cell membrane</keyword>
<evidence type="ECO:0000313" key="8">
    <source>
        <dbReference type="EMBL" id="KDN44547.1"/>
    </source>
</evidence>
<feature type="transmembrane region" description="Helical" evidence="6">
    <location>
        <begin position="28"/>
        <end position="49"/>
    </location>
</feature>
<comment type="caution">
    <text evidence="8">The sequence shown here is derived from an EMBL/GenBank/DDBJ whole genome shotgun (WGS) entry which is preliminary data.</text>
</comment>
<dbReference type="OMA" id="KWRIFTH"/>
<evidence type="ECO:0000256" key="1">
    <source>
        <dbReference type="ARBA" id="ARBA00004651"/>
    </source>
</evidence>
<reference evidence="8 9" key="1">
    <citation type="submission" date="2014-05" db="EMBL/GenBank/DDBJ databases">
        <title>Draft genome sequence of a rare smut relative, Tilletiaria anomala UBC 951.</title>
        <authorList>
            <consortium name="DOE Joint Genome Institute"/>
            <person name="Toome M."/>
            <person name="Kuo A."/>
            <person name="Henrissat B."/>
            <person name="Lipzen A."/>
            <person name="Tritt A."/>
            <person name="Yoshinaga Y."/>
            <person name="Zane M."/>
            <person name="Barry K."/>
            <person name="Grigoriev I.V."/>
            <person name="Spatafora J.W."/>
            <person name="Aimea M.C."/>
        </authorList>
    </citation>
    <scope>NUCLEOTIDE SEQUENCE [LARGE SCALE GENOMIC DNA]</scope>
    <source>
        <strain evidence="8 9">UBC 951</strain>
    </source>
</reference>
<feature type="transmembrane region" description="Helical" evidence="6">
    <location>
        <begin position="137"/>
        <end position="158"/>
    </location>
</feature>
<name>A0A066VS40_TILAU</name>
<dbReference type="PANTHER" id="PTHR34187:SF2">
    <property type="entry name" value="DUF202 DOMAIN-CONTAINING PROTEIN"/>
    <property type="match status" value="1"/>
</dbReference>
<evidence type="ECO:0000259" key="7">
    <source>
        <dbReference type="Pfam" id="PF02656"/>
    </source>
</evidence>
<dbReference type="GeneID" id="25262928"/>
<sequence length="163" mass="17484">MLSIPQPAKHLENIGSVARDHLALERTFLAWLRTSLGLVSLGIAITQLFKIPELVMNPDDDPSYLHVEADQDQVADSFLLPGPGMQLQDLQKLGKPIGASFVALGIVVLLLGCFRFFRVQTLLIGGKFQPSRVEVSVTALLAGTLIIAALGVILGMRLGSSPS</sequence>
<dbReference type="EMBL" id="JMSN01000050">
    <property type="protein sequence ID" value="KDN44547.1"/>
    <property type="molecule type" value="Genomic_DNA"/>
</dbReference>
<dbReference type="PANTHER" id="PTHR34187">
    <property type="entry name" value="FGR18P"/>
    <property type="match status" value="1"/>
</dbReference>
<evidence type="ECO:0000256" key="5">
    <source>
        <dbReference type="ARBA" id="ARBA00023136"/>
    </source>
</evidence>
<proteinExistence type="predicted"/>
<keyword evidence="3 6" id="KW-0812">Transmembrane</keyword>
<dbReference type="InterPro" id="IPR003807">
    <property type="entry name" value="DUF202"/>
</dbReference>
<comment type="subcellular location">
    <subcellularLocation>
        <location evidence="1">Cell membrane</location>
        <topology evidence="1">Multi-pass membrane protein</topology>
    </subcellularLocation>
</comment>
<protein>
    <recommendedName>
        <fullName evidence="7">DUF202 domain-containing protein</fullName>
    </recommendedName>
</protein>
<accession>A0A066VS40</accession>
<keyword evidence="4 6" id="KW-1133">Transmembrane helix</keyword>
<dbReference type="Pfam" id="PF02656">
    <property type="entry name" value="DUF202"/>
    <property type="match status" value="1"/>
</dbReference>
<dbReference type="OrthoDB" id="199599at2759"/>
<organism evidence="8 9">
    <name type="scientific">Tilletiaria anomala (strain ATCC 24038 / CBS 436.72 / UBC 951)</name>
    <dbReference type="NCBI Taxonomy" id="1037660"/>
    <lineage>
        <taxon>Eukaryota</taxon>
        <taxon>Fungi</taxon>
        <taxon>Dikarya</taxon>
        <taxon>Basidiomycota</taxon>
        <taxon>Ustilaginomycotina</taxon>
        <taxon>Exobasidiomycetes</taxon>
        <taxon>Georgefischeriales</taxon>
        <taxon>Tilletiariaceae</taxon>
        <taxon>Tilletiaria</taxon>
    </lineage>
</organism>
<evidence type="ECO:0000256" key="3">
    <source>
        <dbReference type="ARBA" id="ARBA00022692"/>
    </source>
</evidence>
<feature type="domain" description="DUF202" evidence="7">
    <location>
        <begin position="19"/>
        <end position="120"/>
    </location>
</feature>
<dbReference type="Proteomes" id="UP000027361">
    <property type="component" value="Unassembled WGS sequence"/>
</dbReference>
<feature type="transmembrane region" description="Helical" evidence="6">
    <location>
        <begin position="97"/>
        <end position="117"/>
    </location>
</feature>
<keyword evidence="5 6" id="KW-0472">Membrane</keyword>
<gene>
    <name evidence="8" type="ORF">K437DRAFT_236442</name>
</gene>
<dbReference type="InParanoid" id="A0A066VS40"/>
<dbReference type="HOGENOM" id="CLU_053359_3_2_1"/>
<evidence type="ECO:0000256" key="6">
    <source>
        <dbReference type="SAM" id="Phobius"/>
    </source>
</evidence>
<evidence type="ECO:0000313" key="9">
    <source>
        <dbReference type="Proteomes" id="UP000027361"/>
    </source>
</evidence>
<keyword evidence="9" id="KW-1185">Reference proteome</keyword>
<dbReference type="GO" id="GO:0005886">
    <property type="term" value="C:plasma membrane"/>
    <property type="evidence" value="ECO:0007669"/>
    <property type="project" value="UniProtKB-SubCell"/>
</dbReference>
<dbReference type="InterPro" id="IPR052053">
    <property type="entry name" value="IM_YidH-like"/>
</dbReference>
<evidence type="ECO:0000256" key="4">
    <source>
        <dbReference type="ARBA" id="ARBA00022989"/>
    </source>
</evidence>
<evidence type="ECO:0000256" key="2">
    <source>
        <dbReference type="ARBA" id="ARBA00022475"/>
    </source>
</evidence>
<dbReference type="RefSeq" id="XP_013242821.1">
    <property type="nucleotide sequence ID" value="XM_013387367.1"/>
</dbReference>